<evidence type="ECO:0000256" key="13">
    <source>
        <dbReference type="SAM" id="SignalP"/>
    </source>
</evidence>
<dbReference type="CDD" id="cd00116">
    <property type="entry name" value="LRR_RI"/>
    <property type="match status" value="2"/>
</dbReference>
<accession>C3ZUH1</accession>
<dbReference type="EMBL" id="GG666683">
    <property type="protein sequence ID" value="EEN43810.1"/>
    <property type="molecule type" value="Genomic_DNA"/>
</dbReference>
<feature type="domain" description="Ig-like" evidence="14">
    <location>
        <begin position="25"/>
        <end position="123"/>
    </location>
</feature>
<dbReference type="Gene3D" id="3.80.10.10">
    <property type="entry name" value="Ribonuclease Inhibitor"/>
    <property type="match status" value="2"/>
</dbReference>
<dbReference type="SUPFAM" id="SSF48726">
    <property type="entry name" value="Immunoglobulin"/>
    <property type="match status" value="5"/>
</dbReference>
<dbReference type="InterPro" id="IPR001611">
    <property type="entry name" value="Leu-rich_rpt"/>
</dbReference>
<dbReference type="eggNOG" id="KOG1909">
    <property type="taxonomic scope" value="Eukaryota"/>
</dbReference>
<evidence type="ECO:0000256" key="12">
    <source>
        <dbReference type="SAM" id="MobiDB-lite"/>
    </source>
</evidence>
<dbReference type="InParanoid" id="C3ZUH1"/>
<dbReference type="InterPro" id="IPR007110">
    <property type="entry name" value="Ig-like_dom"/>
</dbReference>
<comment type="subcellular location">
    <subcellularLocation>
        <location evidence="2">Membrane</location>
        <topology evidence="2">Single-pass membrane protein</topology>
    </subcellularLocation>
    <subcellularLocation>
        <location evidence="1">Nucleus</location>
    </subcellularLocation>
</comment>
<evidence type="ECO:0000256" key="9">
    <source>
        <dbReference type="ARBA" id="ARBA00023242"/>
    </source>
</evidence>
<dbReference type="Gene3D" id="2.60.40.10">
    <property type="entry name" value="Immunoglobulins"/>
    <property type="match status" value="5"/>
</dbReference>
<sequence length="1246" mass="134919">MAARCLARLNGVLFLAQFLLRSANGAVYRVRPQSAAVLHGQTVVLRCAFDKLTESENVIWDGPPDFKVISYDSKVLHVYNRHHIMGDAARGEFNLEIRRAQLEDDGKYSCYTDPKAAASALLTVVVPMPTPPTITGGELMVTAGGQLSLTCRASGGHPAARLTWLNGTRSLSTASVSAAMEEDQTLELFLPRLTKWDNGANFTCLADQGFPQLAKPKATSRILRVKYPPQVQVPSPSVHVREGEPASLSCMVDSNPTAEVTWRKVGGSLPSLKIPREHVLHLPKVSKQDSGMYQCEADNRVPPLGLGTVNLQVYYGPIMDSTMEEEVTMLYGQDDQSLQCIAAGNPKPHIRWRRKDTSLYWDNPLRFHRVRYDVQGTYQCVAASDGFQEVTKDVFIDVVGKPSIGNGPTTIAVAGGGTARLHCEILGDPLPGRVTWFWRNNKGVENVVMATDYGLSIIEKPTKDGTSSTLLVKDVGISAEGTYICQASNMFGEARREIRLEVKDTSTVSSTRPVPPVAKRLGHGTNDSGVEDLELQELDGTLKPRPPPRAGKEWASVGLSYTGLAHVTALPPYATVERHRPDGEDIRSRDDIPEETTMDTDFTEYTEYIVFPKQSNFLGSETRVRLVFLSRHDMAEPGVSEVVDLLAKTKVEQVNEVSFKGRGLKLDKAEDAAEIVKAVLEAVDLQALRLEGNTVGVEAAKAIAAALEKHPEFERALWSDMFTGRLRSEIPPSLESLGGAVITANAHLVELDLSDNAFGPDGVKACRGLLTSKAVYTLEVLKLNNNGLGVGGGQILSEALIECHTASSTEGKPLALKVFISGRNRLENPGAKALSKAFKVIGTLEEVSMPQNGIQHLGITALAEAFSENKNLRVVNLNDNIFTEKGAESMAKKKRKVSLKDFSLFSVSIHLESTIPAEIVKAVLEAVDLQALRLEGNTVGVEAAKAIAAALEKHPEFEESLGGAVITANAHLVELDLSDNAFGPDGVKACRGLLTSKAVYTLEVLKLNNNGLGVGGGQILSEALIECHTASSTEGKPLALKVFISGRNRLENPGAKALSKAFKVIGTLEEVSMPQNGIQHLGITALAEAFSENKNLRVVNLNDNIFTEKGAESMAKELILSYNEIRKDAAILVAEAVEGKEHLKKLDLNGNQLGEEGIEELSGTLEAFDMVDVLGSLSDDEGDDIDDEEDEEGEGEEEEEEEGEAVDDPELQVRGTAITPTRENQSPLKPNETEDLTEVMGKLALS</sequence>
<keyword evidence="9" id="KW-0539">Nucleus</keyword>
<dbReference type="PROSITE" id="PS50835">
    <property type="entry name" value="IG_LIKE"/>
    <property type="match status" value="5"/>
</dbReference>
<dbReference type="SUPFAM" id="SSF52047">
    <property type="entry name" value="RNI-like"/>
    <property type="match status" value="2"/>
</dbReference>
<feature type="domain" description="Ig-like" evidence="14">
    <location>
        <begin position="402"/>
        <end position="501"/>
    </location>
</feature>
<feature type="domain" description="Ig-like" evidence="14">
    <location>
        <begin position="229"/>
        <end position="299"/>
    </location>
</feature>
<gene>
    <name evidence="15" type="ORF">BRAFLDRAFT_126584</name>
</gene>
<feature type="region of interest" description="Disordered" evidence="12">
    <location>
        <begin position="1176"/>
        <end position="1246"/>
    </location>
</feature>
<feature type="domain" description="Ig-like" evidence="14">
    <location>
        <begin position="317"/>
        <end position="391"/>
    </location>
</feature>
<comment type="similarity">
    <text evidence="10">Belongs to the RNA1 family.</text>
</comment>
<keyword evidence="5 13" id="KW-0732">Signal</keyword>
<feature type="domain" description="Ig-like" evidence="14">
    <location>
        <begin position="129"/>
        <end position="220"/>
    </location>
</feature>
<dbReference type="InterPro" id="IPR027038">
    <property type="entry name" value="RanGap"/>
</dbReference>
<dbReference type="PANTHER" id="PTHR24113">
    <property type="entry name" value="RAN GTPASE-ACTIVATING PROTEIN 1"/>
    <property type="match status" value="1"/>
</dbReference>
<dbReference type="Pfam" id="PF13516">
    <property type="entry name" value="LRR_6"/>
    <property type="match status" value="3"/>
</dbReference>
<dbReference type="SMART" id="SM00409">
    <property type="entry name" value="IG"/>
    <property type="match status" value="5"/>
</dbReference>
<dbReference type="STRING" id="7739.C3ZUH1"/>
<dbReference type="SMART" id="SM00408">
    <property type="entry name" value="IGc2"/>
    <property type="match status" value="5"/>
</dbReference>
<dbReference type="Pfam" id="PF08205">
    <property type="entry name" value="C2-set_2"/>
    <property type="match status" value="1"/>
</dbReference>
<feature type="compositionally biased region" description="Polar residues" evidence="12">
    <location>
        <begin position="1218"/>
        <end position="1228"/>
    </location>
</feature>
<dbReference type="InterPro" id="IPR013783">
    <property type="entry name" value="Ig-like_fold"/>
</dbReference>
<keyword evidence="4" id="KW-0433">Leucine-rich repeat</keyword>
<evidence type="ECO:0000256" key="6">
    <source>
        <dbReference type="ARBA" id="ARBA00022737"/>
    </source>
</evidence>
<dbReference type="PANTHER" id="PTHR24113:SF12">
    <property type="entry name" value="RAN GTPASE-ACTIVATING PROTEIN 1"/>
    <property type="match status" value="1"/>
</dbReference>
<proteinExistence type="inferred from homology"/>
<keyword evidence="7" id="KW-0472">Membrane</keyword>
<dbReference type="InterPro" id="IPR013162">
    <property type="entry name" value="CD80_C2-set"/>
</dbReference>
<dbReference type="GO" id="GO:0005096">
    <property type="term" value="F:GTPase activator activity"/>
    <property type="evidence" value="ECO:0007669"/>
    <property type="project" value="UniProtKB-KW"/>
</dbReference>
<dbReference type="GO" id="GO:0016020">
    <property type="term" value="C:membrane"/>
    <property type="evidence" value="ECO:0007669"/>
    <property type="project" value="UniProtKB-SubCell"/>
</dbReference>
<dbReference type="eggNOG" id="KOG3510">
    <property type="taxonomic scope" value="Eukaryota"/>
</dbReference>
<reference evidence="15" key="1">
    <citation type="journal article" date="2008" name="Nature">
        <title>The amphioxus genome and the evolution of the chordate karyotype.</title>
        <authorList>
            <consortium name="US DOE Joint Genome Institute (JGI-PGF)"/>
            <person name="Putnam N.H."/>
            <person name="Butts T."/>
            <person name="Ferrier D.E.K."/>
            <person name="Furlong R.F."/>
            <person name="Hellsten U."/>
            <person name="Kawashima T."/>
            <person name="Robinson-Rechavi M."/>
            <person name="Shoguchi E."/>
            <person name="Terry A."/>
            <person name="Yu J.-K."/>
            <person name="Benito-Gutierrez E.L."/>
            <person name="Dubchak I."/>
            <person name="Garcia-Fernandez J."/>
            <person name="Gibson-Brown J.J."/>
            <person name="Grigoriev I.V."/>
            <person name="Horton A.C."/>
            <person name="de Jong P.J."/>
            <person name="Jurka J."/>
            <person name="Kapitonov V.V."/>
            <person name="Kohara Y."/>
            <person name="Kuroki Y."/>
            <person name="Lindquist E."/>
            <person name="Lucas S."/>
            <person name="Osoegawa K."/>
            <person name="Pennacchio L.A."/>
            <person name="Salamov A.A."/>
            <person name="Satou Y."/>
            <person name="Sauka-Spengler T."/>
            <person name="Schmutz J."/>
            <person name="Shin-I T."/>
            <person name="Toyoda A."/>
            <person name="Bronner-Fraser M."/>
            <person name="Fujiyama A."/>
            <person name="Holland L.Z."/>
            <person name="Holland P.W.H."/>
            <person name="Satoh N."/>
            <person name="Rokhsar D.S."/>
        </authorList>
    </citation>
    <scope>NUCLEOTIDE SEQUENCE [LARGE SCALE GENOMIC DNA]</scope>
    <source>
        <strain evidence="15">S238N-H82</strain>
        <tissue evidence="15">Testes</tissue>
    </source>
</reference>
<dbReference type="AlphaFoldDB" id="C3ZUH1"/>
<organism>
    <name type="scientific">Branchiostoma floridae</name>
    <name type="common">Florida lancelet</name>
    <name type="synonym">Amphioxus</name>
    <dbReference type="NCBI Taxonomy" id="7739"/>
    <lineage>
        <taxon>Eukaryota</taxon>
        <taxon>Metazoa</taxon>
        <taxon>Chordata</taxon>
        <taxon>Cephalochordata</taxon>
        <taxon>Leptocardii</taxon>
        <taxon>Amphioxiformes</taxon>
        <taxon>Branchiostomatidae</taxon>
        <taxon>Branchiostoma</taxon>
    </lineage>
</organism>
<dbReference type="InterPro" id="IPR003598">
    <property type="entry name" value="Ig_sub2"/>
</dbReference>
<dbReference type="GO" id="GO:0005634">
    <property type="term" value="C:nucleus"/>
    <property type="evidence" value="ECO:0007669"/>
    <property type="project" value="UniProtKB-SubCell"/>
</dbReference>
<feature type="chain" id="PRO_5002937200" description="Ran GTPase-activating protein 1" evidence="13">
    <location>
        <begin position="26"/>
        <end position="1246"/>
    </location>
</feature>
<dbReference type="SMART" id="SM00368">
    <property type="entry name" value="LRR_RI"/>
    <property type="match status" value="11"/>
</dbReference>
<evidence type="ECO:0000256" key="11">
    <source>
        <dbReference type="ARBA" id="ARBA00074239"/>
    </source>
</evidence>
<name>C3ZUH1_BRAFL</name>
<evidence type="ECO:0000256" key="8">
    <source>
        <dbReference type="ARBA" id="ARBA00023157"/>
    </source>
</evidence>
<evidence type="ECO:0000256" key="2">
    <source>
        <dbReference type="ARBA" id="ARBA00004167"/>
    </source>
</evidence>
<evidence type="ECO:0000259" key="14">
    <source>
        <dbReference type="PROSITE" id="PS50835"/>
    </source>
</evidence>
<dbReference type="InterPro" id="IPR003599">
    <property type="entry name" value="Ig_sub"/>
</dbReference>
<evidence type="ECO:0000256" key="4">
    <source>
        <dbReference type="ARBA" id="ARBA00022614"/>
    </source>
</evidence>
<feature type="signal peptide" evidence="13">
    <location>
        <begin position="1"/>
        <end position="25"/>
    </location>
</feature>
<dbReference type="Pfam" id="PF13927">
    <property type="entry name" value="Ig_3"/>
    <property type="match status" value="2"/>
</dbReference>
<feature type="compositionally biased region" description="Acidic residues" evidence="12">
    <location>
        <begin position="1178"/>
        <end position="1210"/>
    </location>
</feature>
<keyword evidence="6" id="KW-0677">Repeat</keyword>
<dbReference type="FunFam" id="3.80.10.10:FF:000142">
    <property type="entry name" value="Ran GTPase activating protein 1"/>
    <property type="match status" value="1"/>
</dbReference>
<dbReference type="InterPro" id="IPR032675">
    <property type="entry name" value="LRR_dom_sf"/>
</dbReference>
<evidence type="ECO:0000256" key="3">
    <source>
        <dbReference type="ARBA" id="ARBA00022468"/>
    </source>
</evidence>
<keyword evidence="8" id="KW-1015">Disulfide bond</keyword>
<evidence type="ECO:0000256" key="1">
    <source>
        <dbReference type="ARBA" id="ARBA00004123"/>
    </source>
</evidence>
<protein>
    <recommendedName>
        <fullName evidence="11">Ran GTPase-activating protein 1</fullName>
    </recommendedName>
</protein>
<keyword evidence="3" id="KW-0343">GTPase activation</keyword>
<feature type="region of interest" description="Disordered" evidence="12">
    <location>
        <begin position="504"/>
        <end position="529"/>
    </location>
</feature>
<evidence type="ECO:0000313" key="15">
    <source>
        <dbReference type="EMBL" id="EEN43810.1"/>
    </source>
</evidence>
<evidence type="ECO:0000256" key="5">
    <source>
        <dbReference type="ARBA" id="ARBA00022729"/>
    </source>
</evidence>
<evidence type="ECO:0000256" key="10">
    <source>
        <dbReference type="ARBA" id="ARBA00060740"/>
    </source>
</evidence>
<dbReference type="InterPro" id="IPR036179">
    <property type="entry name" value="Ig-like_dom_sf"/>
</dbReference>
<evidence type="ECO:0000256" key="7">
    <source>
        <dbReference type="ARBA" id="ARBA00023136"/>
    </source>
</evidence>